<reference evidence="3" key="3">
    <citation type="submission" date="2020-12" db="UniProtKB">
        <authorList>
            <consortium name="EnsemblPlants"/>
        </authorList>
    </citation>
    <scope>IDENTIFICATION</scope>
</reference>
<dbReference type="Proteomes" id="UP000006727">
    <property type="component" value="Chromosome 5"/>
</dbReference>
<dbReference type="GO" id="GO:0046872">
    <property type="term" value="F:metal ion binding"/>
    <property type="evidence" value="ECO:0007669"/>
    <property type="project" value="UniProtKB-KW"/>
</dbReference>
<dbReference type="Gramene" id="Pp3c5_24940V3.2">
    <property type="protein sequence ID" value="Pp3c5_24940V3.2"/>
    <property type="gene ID" value="Pp3c5_24940"/>
</dbReference>
<dbReference type="PANTHER" id="PTHR22814">
    <property type="entry name" value="COPPER TRANSPORT PROTEIN ATOX1-RELATED"/>
    <property type="match status" value="1"/>
</dbReference>
<reference evidence="2 4" key="1">
    <citation type="journal article" date="2008" name="Science">
        <title>The Physcomitrella genome reveals evolutionary insights into the conquest of land by plants.</title>
        <authorList>
            <person name="Rensing S."/>
            <person name="Lang D."/>
            <person name="Zimmer A."/>
            <person name="Terry A."/>
            <person name="Salamov A."/>
            <person name="Shapiro H."/>
            <person name="Nishiyama T."/>
            <person name="Perroud P.-F."/>
            <person name="Lindquist E."/>
            <person name="Kamisugi Y."/>
            <person name="Tanahashi T."/>
            <person name="Sakakibara K."/>
            <person name="Fujita T."/>
            <person name="Oishi K."/>
            <person name="Shin-I T."/>
            <person name="Kuroki Y."/>
            <person name="Toyoda A."/>
            <person name="Suzuki Y."/>
            <person name="Hashimoto A."/>
            <person name="Yamaguchi K."/>
            <person name="Sugano A."/>
            <person name="Kohara Y."/>
            <person name="Fujiyama A."/>
            <person name="Anterola A."/>
            <person name="Aoki S."/>
            <person name="Ashton N."/>
            <person name="Barbazuk W.B."/>
            <person name="Barker E."/>
            <person name="Bennetzen J."/>
            <person name="Bezanilla M."/>
            <person name="Blankenship R."/>
            <person name="Cho S.H."/>
            <person name="Dutcher S."/>
            <person name="Estelle M."/>
            <person name="Fawcett J.A."/>
            <person name="Gundlach H."/>
            <person name="Hanada K."/>
            <person name="Heyl A."/>
            <person name="Hicks K.A."/>
            <person name="Hugh J."/>
            <person name="Lohr M."/>
            <person name="Mayer K."/>
            <person name="Melkozernov A."/>
            <person name="Murata T."/>
            <person name="Nelson D."/>
            <person name="Pils B."/>
            <person name="Prigge M."/>
            <person name="Reiss B."/>
            <person name="Renner T."/>
            <person name="Rombauts S."/>
            <person name="Rushton P."/>
            <person name="Sanderfoot A."/>
            <person name="Schween G."/>
            <person name="Shiu S.-H."/>
            <person name="Stueber K."/>
            <person name="Theodoulou F.L."/>
            <person name="Tu H."/>
            <person name="Van de Peer Y."/>
            <person name="Verrier P.J."/>
            <person name="Waters E."/>
            <person name="Wood A."/>
            <person name="Yang L."/>
            <person name="Cove D."/>
            <person name="Cuming A."/>
            <person name="Hasebe M."/>
            <person name="Lucas S."/>
            <person name="Mishler D.B."/>
            <person name="Reski R."/>
            <person name="Grigoriev I."/>
            <person name="Quatrano R.S."/>
            <person name="Boore J.L."/>
        </authorList>
    </citation>
    <scope>NUCLEOTIDE SEQUENCE [LARGE SCALE GENOMIC DNA]</scope>
    <source>
        <strain evidence="3 4">cv. Gransden 2004</strain>
    </source>
</reference>
<evidence type="ECO:0000313" key="4">
    <source>
        <dbReference type="Proteomes" id="UP000006727"/>
    </source>
</evidence>
<dbReference type="GeneID" id="112282924"/>
<dbReference type="RefSeq" id="XP_024376885.1">
    <property type="nucleotide sequence ID" value="XM_024521117.2"/>
</dbReference>
<dbReference type="EMBL" id="ABEU02000005">
    <property type="protein sequence ID" value="PNR54447.1"/>
    <property type="molecule type" value="Genomic_DNA"/>
</dbReference>
<dbReference type="RefSeq" id="XP_024376884.1">
    <property type="nucleotide sequence ID" value="XM_024521116.2"/>
</dbReference>
<protein>
    <recommendedName>
        <fullName evidence="5">HMA domain-containing protein</fullName>
    </recommendedName>
</protein>
<dbReference type="Gramene" id="Pp3c5_24940V3.3">
    <property type="protein sequence ID" value="Pp3c5_24940V3.3"/>
    <property type="gene ID" value="Pp3c5_24940"/>
</dbReference>
<evidence type="ECO:0000256" key="1">
    <source>
        <dbReference type="ARBA" id="ARBA00022723"/>
    </source>
</evidence>
<dbReference type="HOGENOM" id="CLU_1638201_0_0_1"/>
<dbReference type="EnsemblPlants" id="Pp3c5_24940V3.2">
    <property type="protein sequence ID" value="Pp3c5_24940V3.2"/>
    <property type="gene ID" value="Pp3c5_24940"/>
</dbReference>
<dbReference type="EnsemblPlants" id="Pp3c5_24940V3.5">
    <property type="protein sequence ID" value="Pp3c5_24940V3.5"/>
    <property type="gene ID" value="Pp3c5_24940"/>
</dbReference>
<dbReference type="PaxDb" id="3218-PP1S23_306V6.3"/>
<dbReference type="Gramene" id="Pp3c5_24940V3.5">
    <property type="protein sequence ID" value="Pp3c5_24940V3.5"/>
    <property type="gene ID" value="Pp3c5_24940"/>
</dbReference>
<keyword evidence="4" id="KW-1185">Reference proteome</keyword>
<dbReference type="AlphaFoldDB" id="A9RR92"/>
<accession>A9RR92</accession>
<dbReference type="Gene3D" id="3.30.70.100">
    <property type="match status" value="1"/>
</dbReference>
<dbReference type="Gramene" id="Pp3c5_24940V3.4">
    <property type="protein sequence ID" value="Pp3c5_24940V3.4"/>
    <property type="gene ID" value="Pp3c5_24940"/>
</dbReference>
<dbReference type="EnsemblPlants" id="Pp3c5_24940V3.4">
    <property type="protein sequence ID" value="Pp3c5_24940V3.4"/>
    <property type="gene ID" value="Pp3c5_24940"/>
</dbReference>
<organism evidence="2">
    <name type="scientific">Physcomitrium patens</name>
    <name type="common">Spreading-leaved earth moss</name>
    <name type="synonym">Physcomitrella patens</name>
    <dbReference type="NCBI Taxonomy" id="3218"/>
    <lineage>
        <taxon>Eukaryota</taxon>
        <taxon>Viridiplantae</taxon>
        <taxon>Streptophyta</taxon>
        <taxon>Embryophyta</taxon>
        <taxon>Bryophyta</taxon>
        <taxon>Bryophytina</taxon>
        <taxon>Bryopsida</taxon>
        <taxon>Funariidae</taxon>
        <taxon>Funariales</taxon>
        <taxon>Funariaceae</taxon>
        <taxon>Physcomitrium</taxon>
    </lineage>
</organism>
<keyword evidence="1" id="KW-0479">Metal-binding</keyword>
<gene>
    <name evidence="3" type="primary">LOC112282924</name>
    <name evidence="2" type="ORF">PHYPA_008124</name>
</gene>
<dbReference type="SUPFAM" id="SSF55008">
    <property type="entry name" value="HMA, heavy metal-associated domain"/>
    <property type="match status" value="1"/>
</dbReference>
<dbReference type="Gramene" id="Pp3c5_24940V3.1">
    <property type="protein sequence ID" value="Pp3c5_24940V3.1"/>
    <property type="gene ID" value="Pp3c5_24940"/>
</dbReference>
<dbReference type="EnsemblPlants" id="Pp3c5_24940V3.3">
    <property type="protein sequence ID" value="Pp3c5_24940V3.3"/>
    <property type="gene ID" value="Pp3c5_24940"/>
</dbReference>
<dbReference type="EnsemblPlants" id="Pp3c5_24940V3.1">
    <property type="protein sequence ID" value="Pp3c5_24940V3.1"/>
    <property type="gene ID" value="Pp3c5_24940"/>
</dbReference>
<evidence type="ECO:0000313" key="2">
    <source>
        <dbReference type="EMBL" id="PNR54447.1"/>
    </source>
</evidence>
<dbReference type="KEGG" id="ppp:112282924"/>
<name>A9RR92_PHYPA</name>
<reference evidence="2 4" key="2">
    <citation type="journal article" date="2018" name="Plant J.">
        <title>The Physcomitrella patens chromosome-scale assembly reveals moss genome structure and evolution.</title>
        <authorList>
            <person name="Lang D."/>
            <person name="Ullrich K.K."/>
            <person name="Murat F."/>
            <person name="Fuchs J."/>
            <person name="Jenkins J."/>
            <person name="Haas F.B."/>
            <person name="Piednoel M."/>
            <person name="Gundlach H."/>
            <person name="Van Bel M."/>
            <person name="Meyberg R."/>
            <person name="Vives C."/>
            <person name="Morata J."/>
            <person name="Symeonidi A."/>
            <person name="Hiss M."/>
            <person name="Muchero W."/>
            <person name="Kamisugi Y."/>
            <person name="Saleh O."/>
            <person name="Blanc G."/>
            <person name="Decker E.L."/>
            <person name="van Gessel N."/>
            <person name="Grimwood J."/>
            <person name="Hayes R.D."/>
            <person name="Graham S.W."/>
            <person name="Gunter L.E."/>
            <person name="McDaniel S.F."/>
            <person name="Hoernstein S.N.W."/>
            <person name="Larsson A."/>
            <person name="Li F.W."/>
            <person name="Perroud P.F."/>
            <person name="Phillips J."/>
            <person name="Ranjan P."/>
            <person name="Rokshar D.S."/>
            <person name="Rothfels C.J."/>
            <person name="Schneider L."/>
            <person name="Shu S."/>
            <person name="Stevenson D.W."/>
            <person name="Thummler F."/>
            <person name="Tillich M."/>
            <person name="Villarreal Aguilar J.C."/>
            <person name="Widiez T."/>
            <person name="Wong G.K."/>
            <person name="Wymore A."/>
            <person name="Zhang Y."/>
            <person name="Zimmer A.D."/>
            <person name="Quatrano R.S."/>
            <person name="Mayer K.F.X."/>
            <person name="Goodstein D."/>
            <person name="Casacuberta J.M."/>
            <person name="Vandepoele K."/>
            <person name="Reski R."/>
            <person name="Cuming A.C."/>
            <person name="Tuskan G.A."/>
            <person name="Maumus F."/>
            <person name="Salse J."/>
            <person name="Schmutz J."/>
            <person name="Rensing S.A."/>
        </authorList>
    </citation>
    <scope>NUCLEOTIDE SEQUENCE [LARGE SCALE GENOMIC DNA]</scope>
    <source>
        <strain evidence="3 4">cv. Gransden 2004</strain>
    </source>
</reference>
<proteinExistence type="predicted"/>
<dbReference type="PANTHER" id="PTHR22814:SF336">
    <property type="entry name" value="HEAVY METAL-ASSOCIATED ISOPRENYLATED PLANT PROTEIN 23"/>
    <property type="match status" value="1"/>
</dbReference>
<evidence type="ECO:0008006" key="5">
    <source>
        <dbReference type="Google" id="ProtNLM"/>
    </source>
</evidence>
<dbReference type="SMR" id="A9RR92"/>
<sequence>MSRFLRELFHGSSYRHHPRFYYDDAVVSYGVGRSMLPDVVLHVPMETMKDVERVKQALAIEGVHRVRCDMATQTVIVSGNVPPKSLLRRVRWIKRHSTIVSYGVPYGGPAYGSEYPEFNPYALERYPRDPPFQSAYETVPAELEYGSYGSPYSRPYSAYSYY</sequence>
<dbReference type="InterPro" id="IPR036163">
    <property type="entry name" value="HMA_dom_sf"/>
</dbReference>
<evidence type="ECO:0000313" key="3">
    <source>
        <dbReference type="EnsemblPlants" id="Pp3c5_24940V3.1"/>
    </source>
</evidence>